<dbReference type="Proteomes" id="UP000184501">
    <property type="component" value="Unassembled WGS sequence"/>
</dbReference>
<keyword evidence="10" id="KW-1185">Reference proteome</keyword>
<dbReference type="InterPro" id="IPR036188">
    <property type="entry name" value="FAD/NAD-bd_sf"/>
</dbReference>
<keyword evidence="6" id="KW-0560">Oxidoreductase</keyword>
<evidence type="ECO:0000256" key="4">
    <source>
        <dbReference type="ARBA" id="ARBA00022827"/>
    </source>
</evidence>
<evidence type="ECO:0000256" key="2">
    <source>
        <dbReference type="ARBA" id="ARBA00010139"/>
    </source>
</evidence>
<name>A0A1M5I3Y2_STRHI</name>
<organism evidence="9 10">
    <name type="scientific">Streptoalloteichus hindustanus</name>
    <dbReference type="NCBI Taxonomy" id="2017"/>
    <lineage>
        <taxon>Bacteria</taxon>
        <taxon>Bacillati</taxon>
        <taxon>Actinomycetota</taxon>
        <taxon>Actinomycetes</taxon>
        <taxon>Pseudonocardiales</taxon>
        <taxon>Pseudonocardiaceae</taxon>
        <taxon>Streptoalloteichus</taxon>
    </lineage>
</organism>
<dbReference type="InterPro" id="IPR029058">
    <property type="entry name" value="AB_hydrolase_fold"/>
</dbReference>
<evidence type="ECO:0000313" key="9">
    <source>
        <dbReference type="EMBL" id="SHG22847.1"/>
    </source>
</evidence>
<keyword evidence="7" id="KW-0503">Monooxygenase</keyword>
<dbReference type="PANTHER" id="PTHR43872:SF1">
    <property type="entry name" value="MONOOXYGENASE, PUTATIVE (AFU_ORTHOLOGUE AFUA_8G02570)-RELATED"/>
    <property type="match status" value="1"/>
</dbReference>
<dbReference type="SUPFAM" id="SSF53474">
    <property type="entry name" value="alpha/beta-Hydrolases"/>
    <property type="match status" value="1"/>
</dbReference>
<evidence type="ECO:0000256" key="1">
    <source>
        <dbReference type="ARBA" id="ARBA00001974"/>
    </source>
</evidence>
<dbReference type="Gene3D" id="3.40.50.1820">
    <property type="entry name" value="alpha/beta hydrolase"/>
    <property type="match status" value="1"/>
</dbReference>
<dbReference type="EMBL" id="FQVN01000007">
    <property type="protein sequence ID" value="SHG22847.1"/>
    <property type="molecule type" value="Genomic_DNA"/>
</dbReference>
<proteinExistence type="inferred from homology"/>
<gene>
    <name evidence="9" type="ORF">SAMN05444320_10786</name>
</gene>
<dbReference type="STRING" id="2017.SAMN05444320_10786"/>
<dbReference type="Gene3D" id="3.50.50.60">
    <property type="entry name" value="FAD/NAD(P)-binding domain"/>
    <property type="match status" value="3"/>
</dbReference>
<keyword evidence="4" id="KW-0274">FAD</keyword>
<protein>
    <submittedName>
        <fullName evidence="9">Predicted flavoprotein CzcO associated with the cation diffusion facilitator CzcD</fullName>
    </submittedName>
</protein>
<evidence type="ECO:0000313" key="10">
    <source>
        <dbReference type="Proteomes" id="UP000184501"/>
    </source>
</evidence>
<dbReference type="SUPFAM" id="SSF51905">
    <property type="entry name" value="FAD/NAD(P)-binding domain"/>
    <property type="match status" value="1"/>
</dbReference>
<accession>A0A1M5I3Y2</accession>
<feature type="domain" description="AB hydrolase-1" evidence="8">
    <location>
        <begin position="521"/>
        <end position="769"/>
    </location>
</feature>
<dbReference type="GO" id="GO:0050661">
    <property type="term" value="F:NADP binding"/>
    <property type="evidence" value="ECO:0007669"/>
    <property type="project" value="InterPro"/>
</dbReference>
<comment type="similarity">
    <text evidence="2">Belongs to the FAD-binding monooxygenase family.</text>
</comment>
<dbReference type="Pfam" id="PF13450">
    <property type="entry name" value="NAD_binding_8"/>
    <property type="match status" value="1"/>
</dbReference>
<dbReference type="FunFam" id="3.50.50.60:FF:000228">
    <property type="entry name" value="FAD-containing monooxygenase EthA"/>
    <property type="match status" value="1"/>
</dbReference>
<dbReference type="Pfam" id="PF00561">
    <property type="entry name" value="Abhydrolase_1"/>
    <property type="match status" value="1"/>
</dbReference>
<evidence type="ECO:0000256" key="5">
    <source>
        <dbReference type="ARBA" id="ARBA00022857"/>
    </source>
</evidence>
<dbReference type="Pfam" id="PF00743">
    <property type="entry name" value="FMO-like"/>
    <property type="match status" value="1"/>
</dbReference>
<evidence type="ECO:0000259" key="8">
    <source>
        <dbReference type="Pfam" id="PF00561"/>
    </source>
</evidence>
<dbReference type="GO" id="GO:0004499">
    <property type="term" value="F:N,N-dimethylaniline monooxygenase activity"/>
    <property type="evidence" value="ECO:0007669"/>
    <property type="project" value="InterPro"/>
</dbReference>
<dbReference type="PANTHER" id="PTHR43872">
    <property type="entry name" value="MONOOXYGENASE, PUTATIVE (AFU_ORTHOLOGUE AFUA_8G02570)-RELATED"/>
    <property type="match status" value="1"/>
</dbReference>
<dbReference type="InterPro" id="IPR000073">
    <property type="entry name" value="AB_hydrolase_1"/>
</dbReference>
<dbReference type="InterPro" id="IPR020946">
    <property type="entry name" value="Flavin_mOase-like"/>
</dbReference>
<dbReference type="OrthoDB" id="5168853at2"/>
<reference evidence="9 10" key="1">
    <citation type="submission" date="2016-11" db="EMBL/GenBank/DDBJ databases">
        <authorList>
            <person name="Jaros S."/>
            <person name="Januszkiewicz K."/>
            <person name="Wedrychowicz H."/>
        </authorList>
    </citation>
    <scope>NUCLEOTIDE SEQUENCE [LARGE SCALE GENOMIC DNA]</scope>
    <source>
        <strain evidence="9 10">DSM 44523</strain>
    </source>
</reference>
<keyword evidence="3" id="KW-0285">Flavoprotein</keyword>
<evidence type="ECO:0000256" key="3">
    <source>
        <dbReference type="ARBA" id="ARBA00022630"/>
    </source>
</evidence>
<dbReference type="InterPro" id="IPR051820">
    <property type="entry name" value="FAD-binding_MO"/>
</dbReference>
<comment type="cofactor">
    <cofactor evidence="1">
        <name>FAD</name>
        <dbReference type="ChEBI" id="CHEBI:57692"/>
    </cofactor>
</comment>
<dbReference type="GO" id="GO:0050660">
    <property type="term" value="F:flavin adenine dinucleotide binding"/>
    <property type="evidence" value="ECO:0007669"/>
    <property type="project" value="InterPro"/>
</dbReference>
<evidence type="ECO:0000256" key="6">
    <source>
        <dbReference type="ARBA" id="ARBA00023002"/>
    </source>
</evidence>
<sequence>MASNQTPVEHLDVLVVGAGISGIGAGRYLRSELPSRSFAILEARAACGGTWDLFRYPGIRSDSDLHTFGYEFKPWRDEESIASAPRILAYLRETVAENGLDDRIRYHHKVIRASWSSREARWTVDVERTDTGEHVRMTASWLFCASGYYRYDEGFTPRFEGRERFRGPIIHPQHWPEDLDYAGKRVLVIGSGATAVTLVPAMADTAEHVTMLQRTPTYILPVPKKDVIANALKALLGDRRGYALTRRKNIAQQRVIWWFCQRHPVAARRLIRWVNARLLPEGYPVDEHFNPPYNPWDQRLCAVPDGDLFRAVRGGRASVVTDRISKFTENGVLLESGREIGADVVVTATGLNVRVFGDIALTVDGDPVHLPDRVSYKGMMLSGVPNFAYAIGYTNSSWTLKIGLLCEHFCRLVAHMDAHGHDTCRPEVSDPAMPTRPFLDFAAGYVQRVVHKLPRQGDRMPWLTSMSYHSDVRLLRADDLADPELRFTRATAPRATDDRFVDLPAGPRICYRTDGPADGVPLLLVSGLGRDLTAWPRRLVDGLVDNGFRVIRFDNRDAGRSSQIPTPPPSLLRQLLARPRPDAYDLGDMAADAHGLLDHLGIDRAHVVGVSMGGMIAQTLAARHPGRVASLTSIFSTTGARGVGQPAVSTIARLARRPAATREKAVERHLALLAHIASATFPPDHALERAWAAAAWHRGGEARTRGAVARQIGAVQASGDRTAELRRITAPTLVVHGDTDRVVHPSGGRATAEAIPGARHVEIAGMAHHLAPGVLDRLVDLISDLARASDPTAVSTVDAQVARAGGPA</sequence>
<evidence type="ECO:0000256" key="7">
    <source>
        <dbReference type="ARBA" id="ARBA00023033"/>
    </source>
</evidence>
<dbReference type="AlphaFoldDB" id="A0A1M5I3Y2"/>
<keyword evidence="5" id="KW-0521">NADP</keyword>